<dbReference type="AlphaFoldDB" id="A0A401H7N5"/>
<dbReference type="InterPro" id="IPR020084">
    <property type="entry name" value="NUDIX_hydrolase_CS"/>
</dbReference>
<evidence type="ECO:0000259" key="3">
    <source>
        <dbReference type="PROSITE" id="PS51462"/>
    </source>
</evidence>
<dbReference type="GO" id="GO:0016787">
    <property type="term" value="F:hydrolase activity"/>
    <property type="evidence" value="ECO:0007669"/>
    <property type="project" value="UniProtKB-KW"/>
</dbReference>
<dbReference type="InterPro" id="IPR015797">
    <property type="entry name" value="NUDIX_hydrolase-like_dom_sf"/>
</dbReference>
<dbReference type="Pfam" id="PF00293">
    <property type="entry name" value="NUDIX"/>
    <property type="match status" value="1"/>
</dbReference>
<name>A0A401H7N5_AERPX</name>
<keyword evidence="2 4" id="KW-0378">Hydrolase</keyword>
<evidence type="ECO:0000256" key="1">
    <source>
        <dbReference type="ARBA" id="ARBA00001946"/>
    </source>
</evidence>
<dbReference type="PROSITE" id="PS00893">
    <property type="entry name" value="NUDIX_BOX"/>
    <property type="match status" value="1"/>
</dbReference>
<evidence type="ECO:0000313" key="4">
    <source>
        <dbReference type="EMBL" id="GBF08421.1"/>
    </source>
</evidence>
<protein>
    <submittedName>
        <fullName evidence="4">Putative NUDIX hydrolase</fullName>
    </submittedName>
</protein>
<sequence>MHELVPRHRRTPVVRARCIIEREDGRLLVQWDPKKEAYVFPGGRVEYSESIPLCLVREMKEEAGIIVEPDRLLYIVEVLETDQPFHEILFYFTCNYKGNPRSRSKFVQLEWRTPEEFIEKLWPRSLAEVLAKQGKHAKPYYLVIVNGRITFIKSL</sequence>
<dbReference type="SUPFAM" id="SSF55811">
    <property type="entry name" value="Nudix"/>
    <property type="match status" value="1"/>
</dbReference>
<dbReference type="PROSITE" id="PS51462">
    <property type="entry name" value="NUDIX"/>
    <property type="match status" value="1"/>
</dbReference>
<dbReference type="PANTHER" id="PTHR43046:SF14">
    <property type="entry name" value="MUTT_NUDIX FAMILY PROTEIN"/>
    <property type="match status" value="1"/>
</dbReference>
<dbReference type="PANTHER" id="PTHR43046">
    <property type="entry name" value="GDP-MANNOSE MANNOSYL HYDROLASE"/>
    <property type="match status" value="1"/>
</dbReference>
<organism evidence="4 5">
    <name type="scientific">Aeropyrum pernix</name>
    <dbReference type="NCBI Taxonomy" id="56636"/>
    <lineage>
        <taxon>Archaea</taxon>
        <taxon>Thermoproteota</taxon>
        <taxon>Thermoprotei</taxon>
        <taxon>Desulfurococcales</taxon>
        <taxon>Desulfurococcaceae</taxon>
        <taxon>Aeropyrum</taxon>
    </lineage>
</organism>
<dbReference type="CDD" id="cd04688">
    <property type="entry name" value="NUDIX_Hydrolase"/>
    <property type="match status" value="1"/>
</dbReference>
<reference evidence="4 5" key="1">
    <citation type="submission" date="2017-02" db="EMBL/GenBank/DDBJ databases">
        <title>isolation and characterization of a novel temperate virus Aeropyrum globular virus 1 infecting hyperthermophilic archaeon Aeropyrum.</title>
        <authorList>
            <person name="Yumiya M."/>
            <person name="Yoshida T."/>
            <person name="Sako Y."/>
        </authorList>
    </citation>
    <scope>NUCLEOTIDE SEQUENCE [LARGE SCALE GENOMIC DNA]</scope>
    <source>
        <strain evidence="4 5">YK1-12-2013</strain>
    </source>
</reference>
<feature type="domain" description="Nudix hydrolase" evidence="3">
    <location>
        <begin position="6"/>
        <end position="134"/>
    </location>
</feature>
<gene>
    <name evidence="4" type="ORF">apy_01460</name>
</gene>
<proteinExistence type="predicted"/>
<dbReference type="Gene3D" id="3.90.79.10">
    <property type="entry name" value="Nucleoside Triphosphate Pyrophosphohydrolase"/>
    <property type="match status" value="1"/>
</dbReference>
<comment type="caution">
    <text evidence="4">The sequence shown here is derived from an EMBL/GenBank/DDBJ whole genome shotgun (WGS) entry which is preliminary data.</text>
</comment>
<comment type="cofactor">
    <cofactor evidence="1">
        <name>Mg(2+)</name>
        <dbReference type="ChEBI" id="CHEBI:18420"/>
    </cofactor>
</comment>
<dbReference type="EMBL" id="BDMD01000006">
    <property type="protein sequence ID" value="GBF08421.1"/>
    <property type="molecule type" value="Genomic_DNA"/>
</dbReference>
<evidence type="ECO:0000256" key="2">
    <source>
        <dbReference type="ARBA" id="ARBA00022801"/>
    </source>
</evidence>
<dbReference type="Proteomes" id="UP000291213">
    <property type="component" value="Unassembled WGS sequence"/>
</dbReference>
<dbReference type="InterPro" id="IPR000086">
    <property type="entry name" value="NUDIX_hydrolase_dom"/>
</dbReference>
<evidence type="ECO:0000313" key="5">
    <source>
        <dbReference type="Proteomes" id="UP000291213"/>
    </source>
</evidence>
<accession>A0A401H7N5</accession>